<organism evidence="2 3">
    <name type="scientific">Pleuronectes platessa</name>
    <name type="common">European plaice</name>
    <dbReference type="NCBI Taxonomy" id="8262"/>
    <lineage>
        <taxon>Eukaryota</taxon>
        <taxon>Metazoa</taxon>
        <taxon>Chordata</taxon>
        <taxon>Craniata</taxon>
        <taxon>Vertebrata</taxon>
        <taxon>Euteleostomi</taxon>
        <taxon>Actinopterygii</taxon>
        <taxon>Neopterygii</taxon>
        <taxon>Teleostei</taxon>
        <taxon>Neoteleostei</taxon>
        <taxon>Acanthomorphata</taxon>
        <taxon>Carangaria</taxon>
        <taxon>Pleuronectiformes</taxon>
        <taxon>Pleuronectoidei</taxon>
        <taxon>Pleuronectidae</taxon>
        <taxon>Pleuronectes</taxon>
    </lineage>
</organism>
<dbReference type="EMBL" id="CADEAL010000338">
    <property type="protein sequence ID" value="CAB1418762.1"/>
    <property type="molecule type" value="Genomic_DNA"/>
</dbReference>
<feature type="compositionally biased region" description="Polar residues" evidence="1">
    <location>
        <begin position="88"/>
        <end position="100"/>
    </location>
</feature>
<accession>A0A9N7TTQ1</accession>
<comment type="caution">
    <text evidence="2">The sequence shown here is derived from an EMBL/GenBank/DDBJ whole genome shotgun (WGS) entry which is preliminary data.</text>
</comment>
<dbReference type="Proteomes" id="UP001153269">
    <property type="component" value="Unassembled WGS sequence"/>
</dbReference>
<name>A0A9N7TTQ1_PLEPL</name>
<evidence type="ECO:0000256" key="1">
    <source>
        <dbReference type="SAM" id="MobiDB-lite"/>
    </source>
</evidence>
<evidence type="ECO:0000313" key="2">
    <source>
        <dbReference type="EMBL" id="CAB1418762.1"/>
    </source>
</evidence>
<keyword evidence="3" id="KW-1185">Reference proteome</keyword>
<reference evidence="2" key="1">
    <citation type="submission" date="2020-03" db="EMBL/GenBank/DDBJ databases">
        <authorList>
            <person name="Weist P."/>
        </authorList>
    </citation>
    <scope>NUCLEOTIDE SEQUENCE</scope>
</reference>
<dbReference type="AlphaFoldDB" id="A0A9N7TTQ1"/>
<gene>
    <name evidence="2" type="ORF">PLEPLA_LOCUS6588</name>
</gene>
<proteinExistence type="predicted"/>
<feature type="region of interest" description="Disordered" evidence="1">
    <location>
        <begin position="1"/>
        <end position="30"/>
    </location>
</feature>
<feature type="region of interest" description="Disordered" evidence="1">
    <location>
        <begin position="74"/>
        <end position="100"/>
    </location>
</feature>
<evidence type="ECO:0000313" key="3">
    <source>
        <dbReference type="Proteomes" id="UP001153269"/>
    </source>
</evidence>
<protein>
    <submittedName>
        <fullName evidence="2">Uncharacterized protein</fullName>
    </submittedName>
</protein>
<feature type="compositionally biased region" description="Polar residues" evidence="1">
    <location>
        <begin position="1"/>
        <end position="12"/>
    </location>
</feature>
<sequence length="100" mass="10785">MIAPSGASQIPGSSPHAPTASHRLPGSLTKMGPRLALDLQRFKVFWFYTSAELPGLSSSPMKAGQEAVRVPSRVVGGAQRRSSHPSEHQAQITSSERWFC</sequence>